<dbReference type="EMBL" id="JAOTPV010000003">
    <property type="protein sequence ID" value="KAJ4485825.1"/>
    <property type="molecule type" value="Genomic_DNA"/>
</dbReference>
<keyword evidence="3" id="KW-1185">Reference proteome</keyword>
<evidence type="ECO:0000313" key="3">
    <source>
        <dbReference type="Proteomes" id="UP001150266"/>
    </source>
</evidence>
<dbReference type="OrthoDB" id="3174721at2759"/>
<proteinExistence type="predicted"/>
<comment type="caution">
    <text evidence="2">The sequence shown here is derived from an EMBL/GenBank/DDBJ whole genome shotgun (WGS) entry which is preliminary data.</text>
</comment>
<dbReference type="Pfam" id="PF20236">
    <property type="entry name" value="DUF6593"/>
    <property type="match status" value="1"/>
</dbReference>
<reference evidence="2" key="1">
    <citation type="submission" date="2022-08" db="EMBL/GenBank/DDBJ databases">
        <title>A Global Phylogenomic Analysis of the Shiitake Genus Lentinula.</title>
        <authorList>
            <consortium name="DOE Joint Genome Institute"/>
            <person name="Sierra-Patev S."/>
            <person name="Min B."/>
            <person name="Naranjo-Ortiz M."/>
            <person name="Looney B."/>
            <person name="Konkel Z."/>
            <person name="Slot J.C."/>
            <person name="Sakamoto Y."/>
            <person name="Steenwyk J.L."/>
            <person name="Rokas A."/>
            <person name="Carro J."/>
            <person name="Camarero S."/>
            <person name="Ferreira P."/>
            <person name="Molpeceres G."/>
            <person name="Ruiz-Duenas F.J."/>
            <person name="Serrano A."/>
            <person name="Henrissat B."/>
            <person name="Drula E."/>
            <person name="Hughes K.W."/>
            <person name="Mata J.L."/>
            <person name="Ishikawa N.K."/>
            <person name="Vargas-Isla R."/>
            <person name="Ushijima S."/>
            <person name="Smith C.A."/>
            <person name="Ahrendt S."/>
            <person name="Andreopoulos W."/>
            <person name="He G."/>
            <person name="Labutti K."/>
            <person name="Lipzen A."/>
            <person name="Ng V."/>
            <person name="Riley R."/>
            <person name="Sandor L."/>
            <person name="Barry K."/>
            <person name="Martinez A.T."/>
            <person name="Xiao Y."/>
            <person name="Gibbons J.G."/>
            <person name="Terashima K."/>
            <person name="Grigoriev I.V."/>
            <person name="Hibbett D.S."/>
        </authorList>
    </citation>
    <scope>NUCLEOTIDE SEQUENCE</scope>
    <source>
        <strain evidence="2">JLM2183</strain>
    </source>
</reference>
<evidence type="ECO:0000259" key="1">
    <source>
        <dbReference type="Pfam" id="PF20236"/>
    </source>
</evidence>
<feature type="domain" description="DUF6593" evidence="1">
    <location>
        <begin position="48"/>
        <end position="199"/>
    </location>
</feature>
<name>A0A9W9ALP6_9AGAR</name>
<evidence type="ECO:0000313" key="2">
    <source>
        <dbReference type="EMBL" id="KAJ4485825.1"/>
    </source>
</evidence>
<dbReference type="InterPro" id="IPR046528">
    <property type="entry name" value="DUF6593"/>
</dbReference>
<accession>A0A9W9ALP6</accession>
<sequence length="202" mass="22994">MHYGSVLSYATTTRPKESITYIFEPKQGENAMLLRSAAASGQEARHSYYISVSPNCFTPSSYITSIRKYEQQGELIGDFEVTIRIAAKESKNANIVFFRGNENPIEEVLFTKLFRNQWTWKLAETHTVLYWDDSPGGNSIACFKSKDKTGGNLLAKFIPRSRMRRPGREIEYTKLEVTPGGHEVFEDVLISALIIERLRTNV</sequence>
<dbReference type="Proteomes" id="UP001150266">
    <property type="component" value="Unassembled WGS sequence"/>
</dbReference>
<organism evidence="2 3">
    <name type="scientific">Lentinula aciculospora</name>
    <dbReference type="NCBI Taxonomy" id="153920"/>
    <lineage>
        <taxon>Eukaryota</taxon>
        <taxon>Fungi</taxon>
        <taxon>Dikarya</taxon>
        <taxon>Basidiomycota</taxon>
        <taxon>Agaricomycotina</taxon>
        <taxon>Agaricomycetes</taxon>
        <taxon>Agaricomycetidae</taxon>
        <taxon>Agaricales</taxon>
        <taxon>Marasmiineae</taxon>
        <taxon>Omphalotaceae</taxon>
        <taxon>Lentinula</taxon>
    </lineage>
</organism>
<protein>
    <recommendedName>
        <fullName evidence="1">DUF6593 domain-containing protein</fullName>
    </recommendedName>
</protein>
<dbReference type="AlphaFoldDB" id="A0A9W9ALP6"/>
<gene>
    <name evidence="2" type="ORF">J3R30DRAFT_3401550</name>
</gene>